<accession>A0A445MT20</accession>
<evidence type="ECO:0000313" key="1">
    <source>
        <dbReference type="EMBL" id="SPD72684.1"/>
    </source>
</evidence>
<proteinExistence type="predicted"/>
<organism evidence="1">
    <name type="scientific">uncultured Desulfobacterium sp</name>
    <dbReference type="NCBI Taxonomy" id="201089"/>
    <lineage>
        <taxon>Bacteria</taxon>
        <taxon>Pseudomonadati</taxon>
        <taxon>Thermodesulfobacteriota</taxon>
        <taxon>Desulfobacteria</taxon>
        <taxon>Desulfobacterales</taxon>
        <taxon>Desulfobacteriaceae</taxon>
        <taxon>Desulfobacterium</taxon>
        <taxon>environmental samples</taxon>
    </lineage>
</organism>
<dbReference type="AlphaFoldDB" id="A0A445MT20"/>
<reference evidence="1" key="1">
    <citation type="submission" date="2018-01" db="EMBL/GenBank/DDBJ databases">
        <authorList>
            <person name="Regsiter A."/>
            <person name="William W."/>
        </authorList>
    </citation>
    <scope>NUCLEOTIDE SEQUENCE</scope>
    <source>
        <strain evidence="1">TRIP AH-1</strain>
    </source>
</reference>
<name>A0A445MT20_9BACT</name>
<sequence length="281" mass="32338">MDNILKNLISRFLGENATWLANAFKMTERVSSSRGNRYGFEWPVQTAFGCFLLELQENGEVSSVGIGKQETNRKKYDISFTADGKNVIVEIKTPAGGAISYVKSDVQKEFPDGSLPFFLIFSDPRAPSKAPPLAGTKTIETWVTHEDFRCYLYRKNSEQQPRPLKLNVNRHRRRDGGNIMRSDQVDFKKFFNQILDLLNHKTNIFKSTKRKSTEKTRYWGASAGKLHLAWNCYHDRVALHFYASKKTDKKKILVNKQRFQALQARREEIEKTFGGTLKMGL</sequence>
<gene>
    <name evidence="1" type="ORF">PITCH_A150003</name>
</gene>
<dbReference type="EMBL" id="OJIN01000057">
    <property type="protein sequence ID" value="SPD72684.1"/>
    <property type="molecule type" value="Genomic_DNA"/>
</dbReference>
<protein>
    <submittedName>
        <fullName evidence="1">Uncharacterized protein</fullName>
    </submittedName>
</protein>